<keyword evidence="3" id="KW-0274">FAD</keyword>
<dbReference type="PANTHER" id="PTHR43004">
    <property type="entry name" value="TRK SYSTEM POTASSIUM UPTAKE PROTEIN"/>
    <property type="match status" value="1"/>
</dbReference>
<dbReference type="EMBL" id="CP001630">
    <property type="protein sequence ID" value="ACU38058.1"/>
    <property type="molecule type" value="Genomic_DNA"/>
</dbReference>
<dbReference type="Gene3D" id="3.40.30.120">
    <property type="match status" value="1"/>
</dbReference>
<dbReference type="OrthoDB" id="4141215at2"/>
<evidence type="ECO:0000256" key="2">
    <source>
        <dbReference type="ARBA" id="ARBA00022630"/>
    </source>
</evidence>
<accession>C6WHD9</accession>
<keyword evidence="5" id="KW-0503">Monooxygenase</keyword>
<dbReference type="AlphaFoldDB" id="C6WHD9"/>
<dbReference type="PRINTS" id="PR00420">
    <property type="entry name" value="RNGMNOXGNASE"/>
</dbReference>
<evidence type="ECO:0000313" key="6">
    <source>
        <dbReference type="Proteomes" id="UP000002213"/>
    </source>
</evidence>
<protein>
    <submittedName>
        <fullName evidence="5">Monooxygenase FAD-binding</fullName>
    </submittedName>
</protein>
<organism evidence="5 6">
    <name type="scientific">Actinosynnema mirum (strain ATCC 29888 / DSM 43827 / JCM 3225 / NBRC 14064 / NCIMB 13271 / NRRL B-12336 / IMRU 3971 / 101)</name>
    <dbReference type="NCBI Taxonomy" id="446462"/>
    <lineage>
        <taxon>Bacteria</taxon>
        <taxon>Bacillati</taxon>
        <taxon>Actinomycetota</taxon>
        <taxon>Actinomycetes</taxon>
        <taxon>Pseudonocardiales</taxon>
        <taxon>Pseudonocardiaceae</taxon>
        <taxon>Actinosynnema</taxon>
    </lineage>
</organism>
<dbReference type="InterPro" id="IPR050641">
    <property type="entry name" value="RIFMO-like"/>
</dbReference>
<feature type="domain" description="FAD-binding" evidence="4">
    <location>
        <begin position="7"/>
        <end position="329"/>
    </location>
</feature>
<sequence length="487" mass="51004">MNSSGRVVVVGAGPVGLWLAAELALGGATPVVLEREPERSPHSKALGLHPRTLEVLALRGVEGGFLRAGGRTSGWHFGMLPTRLDFSGLPTPFPFLLTQPQAETERLLEERARALGVEVLRGHEVTGLTQDADGVVLRVAGRPDVRAEYVVGADGAGSAVRAAAGIEFPGTESTHFGFLGDVVLADPPPLPNGWHTAEGALMAVPLPDGRFRLVGYDPRAGREPLTLDGLRAVTRRIAGTDFGAHSPSWLSRFGNATKVAARYRQGRVLLAGDAAHRNFPAGGVGLNVGVQDAMNLGWKLAAVLTGRAPESLLDDYHAERWPVGVQLAEHTQAQTALITGVSPEGRALRKLLSELLAGDRALLEALAAKLSALDVAYPDPAGHPVAGARVPLREGLFEHFHSGAPVLLTTGTTGPDGPDGPDGSVAGVAAVRVTPDDLPGTGVAAALVRPDGHVWRAFEDADDLGAIEAAVRELWPPAAQFRSTLKE</sequence>
<dbReference type="PANTHER" id="PTHR43004:SF19">
    <property type="entry name" value="BINDING MONOOXYGENASE, PUTATIVE (JCVI)-RELATED"/>
    <property type="match status" value="1"/>
</dbReference>
<comment type="cofactor">
    <cofactor evidence="1">
        <name>FAD</name>
        <dbReference type="ChEBI" id="CHEBI:57692"/>
    </cofactor>
</comment>
<dbReference type="KEGG" id="ami:Amir_4203"/>
<dbReference type="RefSeq" id="WP_015802945.1">
    <property type="nucleotide sequence ID" value="NC_013093.1"/>
</dbReference>
<evidence type="ECO:0000313" key="5">
    <source>
        <dbReference type="EMBL" id="ACU38058.1"/>
    </source>
</evidence>
<dbReference type="SUPFAM" id="SSF51905">
    <property type="entry name" value="FAD/NAD(P)-binding domain"/>
    <property type="match status" value="1"/>
</dbReference>
<evidence type="ECO:0000259" key="4">
    <source>
        <dbReference type="Pfam" id="PF01494"/>
    </source>
</evidence>
<dbReference type="Gene3D" id="3.50.50.60">
    <property type="entry name" value="FAD/NAD(P)-binding domain"/>
    <property type="match status" value="1"/>
</dbReference>
<dbReference type="GO" id="GO:0071949">
    <property type="term" value="F:FAD binding"/>
    <property type="evidence" value="ECO:0007669"/>
    <property type="project" value="InterPro"/>
</dbReference>
<dbReference type="eggNOG" id="COG0654">
    <property type="taxonomic scope" value="Bacteria"/>
</dbReference>
<evidence type="ECO:0000256" key="3">
    <source>
        <dbReference type="ARBA" id="ARBA00022827"/>
    </source>
</evidence>
<keyword evidence="5" id="KW-0560">Oxidoreductase</keyword>
<dbReference type="Gene3D" id="3.30.70.2450">
    <property type="match status" value="1"/>
</dbReference>
<dbReference type="GO" id="GO:0016709">
    <property type="term" value="F:oxidoreductase activity, acting on paired donors, with incorporation or reduction of molecular oxygen, NAD(P)H as one donor, and incorporation of one atom of oxygen"/>
    <property type="evidence" value="ECO:0007669"/>
    <property type="project" value="UniProtKB-ARBA"/>
</dbReference>
<dbReference type="Proteomes" id="UP000002213">
    <property type="component" value="Chromosome"/>
</dbReference>
<name>C6WHD9_ACTMD</name>
<proteinExistence type="predicted"/>
<dbReference type="InterPro" id="IPR002938">
    <property type="entry name" value="FAD-bd"/>
</dbReference>
<evidence type="ECO:0000256" key="1">
    <source>
        <dbReference type="ARBA" id="ARBA00001974"/>
    </source>
</evidence>
<gene>
    <name evidence="5" type="ordered locus">Amir_4203</name>
</gene>
<dbReference type="Pfam" id="PF01494">
    <property type="entry name" value="FAD_binding_3"/>
    <property type="match status" value="1"/>
</dbReference>
<keyword evidence="6" id="KW-1185">Reference proteome</keyword>
<dbReference type="HOGENOM" id="CLU_009665_20_1_11"/>
<dbReference type="Pfam" id="PF21274">
    <property type="entry name" value="Rng_hyd_C"/>
    <property type="match status" value="1"/>
</dbReference>
<dbReference type="InterPro" id="IPR036188">
    <property type="entry name" value="FAD/NAD-bd_sf"/>
</dbReference>
<dbReference type="STRING" id="446462.Amir_4203"/>
<keyword evidence="2" id="KW-0285">Flavoprotein</keyword>
<reference evidence="5 6" key="1">
    <citation type="journal article" date="2009" name="Stand. Genomic Sci.">
        <title>Complete genome sequence of Actinosynnema mirum type strain (101).</title>
        <authorList>
            <person name="Land M."/>
            <person name="Lapidus A."/>
            <person name="Mayilraj S."/>
            <person name="Chen F."/>
            <person name="Copeland A."/>
            <person name="Del Rio T.G."/>
            <person name="Nolan M."/>
            <person name="Lucas S."/>
            <person name="Tice H."/>
            <person name="Cheng J.F."/>
            <person name="Chertkov O."/>
            <person name="Bruce D."/>
            <person name="Goodwin L."/>
            <person name="Pitluck S."/>
            <person name="Rohde M."/>
            <person name="Goker M."/>
            <person name="Pati A."/>
            <person name="Ivanova N."/>
            <person name="Mavromatis K."/>
            <person name="Chen A."/>
            <person name="Palaniappan K."/>
            <person name="Hauser L."/>
            <person name="Chang Y.J."/>
            <person name="Jeffries C.C."/>
            <person name="Brettin T."/>
            <person name="Detter J.C."/>
            <person name="Han C."/>
            <person name="Chain P."/>
            <person name="Tindall B.J."/>
            <person name="Bristow J."/>
            <person name="Eisen J.A."/>
            <person name="Markowitz V."/>
            <person name="Hugenholtz P."/>
            <person name="Kyrpides N.C."/>
            <person name="Klenk H.P."/>
        </authorList>
    </citation>
    <scope>NUCLEOTIDE SEQUENCE [LARGE SCALE GENOMIC DNA]</scope>
    <source>
        <strain evidence="6">ATCC 29888 / DSM 43827 / JCM 3225 / NBRC 14064 / NCIMB 13271 / NRRL B-12336 / IMRU 3971 / 101</strain>
    </source>
</reference>